<dbReference type="Gene3D" id="2.60.40.10">
    <property type="entry name" value="Immunoglobulins"/>
    <property type="match status" value="1"/>
</dbReference>
<evidence type="ECO:0000313" key="4">
    <source>
        <dbReference type="EMBL" id="RZU65560.1"/>
    </source>
</evidence>
<feature type="chain" id="PRO_5021033453" description="PKD domain-containing protein" evidence="2">
    <location>
        <begin position="28"/>
        <end position="277"/>
    </location>
</feature>
<dbReference type="AlphaFoldDB" id="A0A4Q8ALV3"/>
<protein>
    <recommendedName>
        <fullName evidence="3">PKD domain-containing protein</fullName>
    </recommendedName>
</protein>
<feature type="compositionally biased region" description="Pro residues" evidence="1">
    <location>
        <begin position="80"/>
        <end position="89"/>
    </location>
</feature>
<feature type="region of interest" description="Disordered" evidence="1">
    <location>
        <begin position="52"/>
        <end position="108"/>
    </location>
</feature>
<dbReference type="InterPro" id="IPR000601">
    <property type="entry name" value="PKD_dom"/>
</dbReference>
<dbReference type="GO" id="GO:0005975">
    <property type="term" value="P:carbohydrate metabolic process"/>
    <property type="evidence" value="ECO:0007669"/>
    <property type="project" value="UniProtKB-ARBA"/>
</dbReference>
<evidence type="ECO:0000256" key="1">
    <source>
        <dbReference type="SAM" id="MobiDB-lite"/>
    </source>
</evidence>
<dbReference type="InterPro" id="IPR013783">
    <property type="entry name" value="Ig-like_fold"/>
</dbReference>
<keyword evidence="2" id="KW-0732">Signal</keyword>
<accession>A0A4Q8ALV3</accession>
<feature type="signal peptide" evidence="2">
    <location>
        <begin position="1"/>
        <end position="27"/>
    </location>
</feature>
<proteinExistence type="predicted"/>
<evidence type="ECO:0000313" key="5">
    <source>
        <dbReference type="Proteomes" id="UP000291483"/>
    </source>
</evidence>
<name>A0A4Q8ALV3_9MICO</name>
<evidence type="ECO:0000259" key="3">
    <source>
        <dbReference type="PROSITE" id="PS50093"/>
    </source>
</evidence>
<reference evidence="4 5" key="1">
    <citation type="submission" date="2019-02" db="EMBL/GenBank/DDBJ databases">
        <title>Sequencing the genomes of 1000 actinobacteria strains.</title>
        <authorList>
            <person name="Klenk H.-P."/>
        </authorList>
    </citation>
    <scope>NUCLEOTIDE SEQUENCE [LARGE SCALE GENOMIC DNA]</scope>
    <source>
        <strain evidence="4 5">DSM 18319</strain>
    </source>
</reference>
<dbReference type="Proteomes" id="UP000291483">
    <property type="component" value="Unassembled WGS sequence"/>
</dbReference>
<organism evidence="4 5">
    <name type="scientific">Microterricola gilva</name>
    <dbReference type="NCBI Taxonomy" id="393267"/>
    <lineage>
        <taxon>Bacteria</taxon>
        <taxon>Bacillati</taxon>
        <taxon>Actinomycetota</taxon>
        <taxon>Actinomycetes</taxon>
        <taxon>Micrococcales</taxon>
        <taxon>Microbacteriaceae</taxon>
        <taxon>Microterricola</taxon>
    </lineage>
</organism>
<dbReference type="EMBL" id="SHLC01000001">
    <property type="protein sequence ID" value="RZU65560.1"/>
    <property type="molecule type" value="Genomic_DNA"/>
</dbReference>
<gene>
    <name evidence="4" type="ORF">EV379_1894</name>
</gene>
<dbReference type="RefSeq" id="WP_130505898.1">
    <property type="nucleotide sequence ID" value="NZ_SHLC01000001.1"/>
</dbReference>
<dbReference type="OrthoDB" id="5192284at2"/>
<keyword evidence="5" id="KW-1185">Reference proteome</keyword>
<dbReference type="PROSITE" id="PS50093">
    <property type="entry name" value="PKD"/>
    <property type="match status" value="1"/>
</dbReference>
<feature type="domain" description="PKD" evidence="3">
    <location>
        <begin position="147"/>
        <end position="225"/>
    </location>
</feature>
<evidence type="ECO:0000256" key="2">
    <source>
        <dbReference type="SAM" id="SignalP"/>
    </source>
</evidence>
<comment type="caution">
    <text evidence="4">The sequence shown here is derived from an EMBL/GenBank/DDBJ whole genome shotgun (WGS) entry which is preliminary data.</text>
</comment>
<sequence>MKLLQSSALVLLIVAALSLTPVTSASAGDACSLLEIRQGTCDIDISPELAPGGVDLTAGGNSGGGAGEPDGDSEGGAALPLPPAPPAPLSPEETDPNDNRPPTRCTSAPDICNPQLLVTWSDIASFRATPPVLTLMEPAGWAVKGLPMNLVAAASVEEVGGSLLEFPAEVRFTPTAFAWDYGDSQTGRTATGGASWADLGLPEFSTTSTSHVYGARGEYSVTVGVELTAEYRFAGGAWRPIAGSVGIAGSAAPVVVKSAKTVLVSGSCLENPRGPGC</sequence>